<reference evidence="12" key="1">
    <citation type="journal article" date="2020" name="mSystems">
        <title>Genome- and Community-Level Interaction Insights into Carbon Utilization and Element Cycling Functions of Hydrothermarchaeota in Hydrothermal Sediment.</title>
        <authorList>
            <person name="Zhou Z."/>
            <person name="Liu Y."/>
            <person name="Xu W."/>
            <person name="Pan J."/>
            <person name="Luo Z.H."/>
            <person name="Li M."/>
        </authorList>
    </citation>
    <scope>NUCLEOTIDE SEQUENCE [LARGE SCALE GENOMIC DNA]</scope>
    <source>
        <strain evidence="12">SpSt-1217</strain>
    </source>
</reference>
<feature type="transmembrane region" description="Helical" evidence="11">
    <location>
        <begin position="6"/>
        <end position="27"/>
    </location>
</feature>
<protein>
    <submittedName>
        <fullName evidence="12">F0F1 ATP synthase subunit A</fullName>
    </submittedName>
</protein>
<sequence>IPIFPFGANVTGNISVTLVLALFTFLVTNISGNRHYWKEVLNPDVPLLLKFPIPLMPFLEITGMFTKPFVLMVRLFANMLAGHMIITVFLSLIFIFSSLMGPAAGYGVGPISVAFAVFITLLDVLVSFIQAYVFTLLSAIYFGMATADHH</sequence>
<dbReference type="GO" id="GO:0045259">
    <property type="term" value="C:proton-transporting ATP synthase complex"/>
    <property type="evidence" value="ECO:0007669"/>
    <property type="project" value="UniProtKB-KW"/>
</dbReference>
<evidence type="ECO:0000256" key="8">
    <source>
        <dbReference type="ARBA" id="ARBA00023065"/>
    </source>
</evidence>
<dbReference type="SUPFAM" id="SSF81336">
    <property type="entry name" value="F1F0 ATP synthase subunit A"/>
    <property type="match status" value="1"/>
</dbReference>
<dbReference type="Proteomes" id="UP000886047">
    <property type="component" value="Unassembled WGS sequence"/>
</dbReference>
<evidence type="ECO:0000313" key="12">
    <source>
        <dbReference type="EMBL" id="HDR51479.1"/>
    </source>
</evidence>
<evidence type="ECO:0000256" key="3">
    <source>
        <dbReference type="ARBA" id="ARBA00022448"/>
    </source>
</evidence>
<evidence type="ECO:0000256" key="4">
    <source>
        <dbReference type="ARBA" id="ARBA00022547"/>
    </source>
</evidence>
<evidence type="ECO:0000256" key="5">
    <source>
        <dbReference type="ARBA" id="ARBA00022692"/>
    </source>
</evidence>
<evidence type="ECO:0000256" key="7">
    <source>
        <dbReference type="ARBA" id="ARBA00022989"/>
    </source>
</evidence>
<proteinExistence type="inferred from homology"/>
<dbReference type="Gene3D" id="1.20.120.220">
    <property type="entry name" value="ATP synthase, F0 complex, subunit A"/>
    <property type="match status" value="1"/>
</dbReference>
<evidence type="ECO:0000256" key="1">
    <source>
        <dbReference type="ARBA" id="ARBA00004141"/>
    </source>
</evidence>
<keyword evidence="3" id="KW-0813">Transport</keyword>
<dbReference type="InterPro" id="IPR035908">
    <property type="entry name" value="F0_ATP_A_sf"/>
</dbReference>
<evidence type="ECO:0000256" key="11">
    <source>
        <dbReference type="SAM" id="Phobius"/>
    </source>
</evidence>
<keyword evidence="7 11" id="KW-1133">Transmembrane helix</keyword>
<accession>A0A831LMF9</accession>
<feature type="transmembrane region" description="Helical" evidence="11">
    <location>
        <begin position="103"/>
        <end position="122"/>
    </location>
</feature>
<keyword evidence="8" id="KW-0406">Ion transport</keyword>
<keyword evidence="6" id="KW-0375">Hydrogen ion transport</keyword>
<dbReference type="InterPro" id="IPR045083">
    <property type="entry name" value="ATP_synth_F0_asu_bact/mt"/>
</dbReference>
<dbReference type="PANTHER" id="PTHR11410">
    <property type="entry name" value="ATP SYNTHASE SUBUNIT A"/>
    <property type="match status" value="1"/>
</dbReference>
<evidence type="ECO:0000256" key="2">
    <source>
        <dbReference type="ARBA" id="ARBA00006810"/>
    </source>
</evidence>
<feature type="transmembrane region" description="Helical" evidence="11">
    <location>
        <begin position="71"/>
        <end position="96"/>
    </location>
</feature>
<comment type="subcellular location">
    <subcellularLocation>
        <location evidence="1">Membrane</location>
        <topology evidence="1">Multi-pass membrane protein</topology>
    </subcellularLocation>
</comment>
<name>A0A831LMF9_9BACT</name>
<comment type="similarity">
    <text evidence="2">Belongs to the ATPase A chain family.</text>
</comment>
<feature type="non-terminal residue" evidence="12">
    <location>
        <position position="1"/>
    </location>
</feature>
<keyword evidence="10" id="KW-0066">ATP synthesis</keyword>
<keyword evidence="5 11" id="KW-0812">Transmembrane</keyword>
<dbReference type="EMBL" id="DSDK01000419">
    <property type="protein sequence ID" value="HDR51479.1"/>
    <property type="molecule type" value="Genomic_DNA"/>
</dbReference>
<evidence type="ECO:0000256" key="10">
    <source>
        <dbReference type="ARBA" id="ARBA00023310"/>
    </source>
</evidence>
<dbReference type="AlphaFoldDB" id="A0A831LMF9"/>
<dbReference type="GO" id="GO:0046933">
    <property type="term" value="F:proton-transporting ATP synthase activity, rotational mechanism"/>
    <property type="evidence" value="ECO:0007669"/>
    <property type="project" value="TreeGrafter"/>
</dbReference>
<evidence type="ECO:0000256" key="6">
    <source>
        <dbReference type="ARBA" id="ARBA00022781"/>
    </source>
</evidence>
<feature type="transmembrane region" description="Helical" evidence="11">
    <location>
        <begin position="128"/>
        <end position="147"/>
    </location>
</feature>
<dbReference type="InterPro" id="IPR000568">
    <property type="entry name" value="ATP_synth_F0_asu"/>
</dbReference>
<organism evidence="12">
    <name type="scientific">Mariniphaga anaerophila</name>
    <dbReference type="NCBI Taxonomy" id="1484053"/>
    <lineage>
        <taxon>Bacteria</taxon>
        <taxon>Pseudomonadati</taxon>
        <taxon>Bacteroidota</taxon>
        <taxon>Bacteroidia</taxon>
        <taxon>Marinilabiliales</taxon>
        <taxon>Prolixibacteraceae</taxon>
        <taxon>Mariniphaga</taxon>
    </lineage>
</organism>
<gene>
    <name evidence="12" type="ORF">ENN90_07655</name>
</gene>
<dbReference type="PANTHER" id="PTHR11410:SF0">
    <property type="entry name" value="ATP SYNTHASE SUBUNIT A"/>
    <property type="match status" value="1"/>
</dbReference>
<evidence type="ECO:0000256" key="9">
    <source>
        <dbReference type="ARBA" id="ARBA00023136"/>
    </source>
</evidence>
<comment type="caution">
    <text evidence="12">The sequence shown here is derived from an EMBL/GenBank/DDBJ whole genome shotgun (WGS) entry which is preliminary data.</text>
</comment>
<dbReference type="CDD" id="cd00310">
    <property type="entry name" value="ATP-synt_Fo_a_6"/>
    <property type="match status" value="1"/>
</dbReference>
<keyword evidence="9 11" id="KW-0472">Membrane</keyword>
<keyword evidence="4" id="KW-0138">CF(0)</keyword>
<dbReference type="Pfam" id="PF00119">
    <property type="entry name" value="ATP-synt_A"/>
    <property type="match status" value="1"/>
</dbReference>